<sequence length="127" mass="14029">MNDKNLVGIHTREPTEFKALSAKGGKNSGKARRRKRDLKKLLEQVLSAKITDEAAREELQALGIDDTQGGLMLLKAVHEAGENPAMLRTIVELAGHTLTRQEVKQTVKGEPAVHIYLPDNGRDSKHE</sequence>
<evidence type="ECO:0000313" key="1">
    <source>
        <dbReference type="EMBL" id="MBE6085259.1"/>
    </source>
</evidence>
<gene>
    <name evidence="1" type="ORF">E7203_07325</name>
</gene>
<accession>A0A927ZQK9</accession>
<name>A0A927ZQK9_SELRU</name>
<comment type="caution">
    <text evidence="1">The sequence shown here is derived from an EMBL/GenBank/DDBJ whole genome shotgun (WGS) entry which is preliminary data.</text>
</comment>
<protein>
    <submittedName>
        <fullName evidence="1">Uncharacterized protein</fullName>
    </submittedName>
</protein>
<evidence type="ECO:0000313" key="2">
    <source>
        <dbReference type="Proteomes" id="UP000772151"/>
    </source>
</evidence>
<dbReference type="EMBL" id="SVCA01000005">
    <property type="protein sequence ID" value="MBE6085259.1"/>
    <property type="molecule type" value="Genomic_DNA"/>
</dbReference>
<organism evidence="1 2">
    <name type="scientific">Selenomonas ruminantium</name>
    <dbReference type="NCBI Taxonomy" id="971"/>
    <lineage>
        <taxon>Bacteria</taxon>
        <taxon>Bacillati</taxon>
        <taxon>Bacillota</taxon>
        <taxon>Negativicutes</taxon>
        <taxon>Selenomonadales</taxon>
        <taxon>Selenomonadaceae</taxon>
        <taxon>Selenomonas</taxon>
    </lineage>
</organism>
<dbReference type="RefSeq" id="WP_303669349.1">
    <property type="nucleotide sequence ID" value="NZ_SVCA01000005.1"/>
</dbReference>
<dbReference type="Proteomes" id="UP000772151">
    <property type="component" value="Unassembled WGS sequence"/>
</dbReference>
<reference evidence="1" key="1">
    <citation type="submission" date="2019-04" db="EMBL/GenBank/DDBJ databases">
        <title>Evolution of Biomass-Degrading Anaerobic Consortia Revealed by Metagenomics.</title>
        <authorList>
            <person name="Peng X."/>
        </authorList>
    </citation>
    <scope>NUCLEOTIDE SEQUENCE</scope>
    <source>
        <strain evidence="1">SIG242</strain>
    </source>
</reference>
<dbReference type="AlphaFoldDB" id="A0A927ZQK9"/>
<proteinExistence type="predicted"/>